<reference evidence="1 2" key="1">
    <citation type="submission" date="2024-03" db="EMBL/GenBank/DDBJ databases">
        <title>Chitinophaga caseinilytica sp. nov., a casein hydrolysing bacterium isolated from forest soil.</title>
        <authorList>
            <person name="Lee D.S."/>
            <person name="Han D.M."/>
            <person name="Baek J.H."/>
            <person name="Choi D.G."/>
            <person name="Jeon J.H."/>
            <person name="Jeon C.O."/>
        </authorList>
    </citation>
    <scope>NUCLEOTIDE SEQUENCE [LARGE SCALE GENOMIC DNA]</scope>
    <source>
        <strain evidence="1 2">KACC 19118</strain>
    </source>
</reference>
<gene>
    <name evidence="1" type="ORF">WJU22_02080</name>
</gene>
<accession>A0ABZ2Z602</accession>
<dbReference type="EMBL" id="CP150096">
    <property type="protein sequence ID" value="WZN46970.1"/>
    <property type="molecule type" value="Genomic_DNA"/>
</dbReference>
<sequence length="101" mass="11389">MGLTGYGWSRQAAYGSLEVVVRVYLRAVRGMEGVIEDLMEDMTKDMTKDMEEGGWKVEEGEWYAPLMGYGQLREVLGYMRRGAIMRPFGLLLEEGSLARGS</sequence>
<proteinExistence type="predicted"/>
<name>A0ABZ2Z602_9BACT</name>
<dbReference type="Proteomes" id="UP001449657">
    <property type="component" value="Chromosome"/>
</dbReference>
<evidence type="ECO:0000313" key="1">
    <source>
        <dbReference type="EMBL" id="WZN46970.1"/>
    </source>
</evidence>
<evidence type="ECO:0000313" key="2">
    <source>
        <dbReference type="Proteomes" id="UP001449657"/>
    </source>
</evidence>
<keyword evidence="2" id="KW-1185">Reference proteome</keyword>
<protein>
    <submittedName>
        <fullName evidence="1">Uncharacterized protein</fullName>
    </submittedName>
</protein>
<organism evidence="1 2">
    <name type="scientific">Chitinophaga caseinilytica</name>
    <dbReference type="NCBI Taxonomy" id="2267521"/>
    <lineage>
        <taxon>Bacteria</taxon>
        <taxon>Pseudomonadati</taxon>
        <taxon>Bacteroidota</taxon>
        <taxon>Chitinophagia</taxon>
        <taxon>Chitinophagales</taxon>
        <taxon>Chitinophagaceae</taxon>
        <taxon>Chitinophaga</taxon>
    </lineage>
</organism>
<dbReference type="RefSeq" id="WP_341841639.1">
    <property type="nucleotide sequence ID" value="NZ_CP149792.1"/>
</dbReference>